<feature type="compositionally biased region" description="Acidic residues" evidence="3">
    <location>
        <begin position="133"/>
        <end position="145"/>
    </location>
</feature>
<dbReference type="GO" id="GO:0005634">
    <property type="term" value="C:nucleus"/>
    <property type="evidence" value="ECO:0007669"/>
    <property type="project" value="UniProtKB-SubCell"/>
</dbReference>
<dbReference type="PANTHER" id="PTHR37534">
    <property type="entry name" value="TRANSCRIPTIONAL ACTIVATOR PROTEIN UGA3"/>
    <property type="match status" value="1"/>
</dbReference>
<protein>
    <recommendedName>
        <fullName evidence="6">Transcription factor domain-containing protein</fullName>
    </recommendedName>
</protein>
<evidence type="ECO:0000256" key="3">
    <source>
        <dbReference type="SAM" id="MobiDB-lite"/>
    </source>
</evidence>
<feature type="compositionally biased region" description="Basic and acidic residues" evidence="3">
    <location>
        <begin position="52"/>
        <end position="67"/>
    </location>
</feature>
<gene>
    <name evidence="4" type="ORF">A1O9_02030</name>
</gene>
<keyword evidence="2" id="KW-0539">Nucleus</keyword>
<reference evidence="4 5" key="1">
    <citation type="submission" date="2013-03" db="EMBL/GenBank/DDBJ databases">
        <title>The Genome Sequence of Exophiala aquamarina CBS 119918.</title>
        <authorList>
            <consortium name="The Broad Institute Genomics Platform"/>
            <person name="Cuomo C."/>
            <person name="de Hoog S."/>
            <person name="Gorbushina A."/>
            <person name="Walker B."/>
            <person name="Young S.K."/>
            <person name="Zeng Q."/>
            <person name="Gargeya S."/>
            <person name="Fitzgerald M."/>
            <person name="Haas B."/>
            <person name="Abouelleil A."/>
            <person name="Allen A.W."/>
            <person name="Alvarado L."/>
            <person name="Arachchi H.M."/>
            <person name="Berlin A.M."/>
            <person name="Chapman S.B."/>
            <person name="Gainer-Dewar J."/>
            <person name="Goldberg J."/>
            <person name="Griggs A."/>
            <person name="Gujja S."/>
            <person name="Hansen M."/>
            <person name="Howarth C."/>
            <person name="Imamovic A."/>
            <person name="Ireland A."/>
            <person name="Larimer J."/>
            <person name="McCowan C."/>
            <person name="Murphy C."/>
            <person name="Pearson M."/>
            <person name="Poon T.W."/>
            <person name="Priest M."/>
            <person name="Roberts A."/>
            <person name="Saif S."/>
            <person name="Shea T."/>
            <person name="Sisk P."/>
            <person name="Sykes S."/>
            <person name="Wortman J."/>
            <person name="Nusbaum C."/>
            <person name="Birren B."/>
        </authorList>
    </citation>
    <scope>NUCLEOTIDE SEQUENCE [LARGE SCALE GENOMIC DNA]</scope>
    <source>
        <strain evidence="4 5">CBS 119918</strain>
    </source>
</reference>
<feature type="region of interest" description="Disordered" evidence="3">
    <location>
        <begin position="112"/>
        <end position="150"/>
    </location>
</feature>
<dbReference type="OrthoDB" id="4113253at2759"/>
<dbReference type="VEuPathDB" id="FungiDB:A1O9_02030"/>
<dbReference type="InterPro" id="IPR021858">
    <property type="entry name" value="Fun_TF"/>
</dbReference>
<comment type="caution">
    <text evidence="4">The sequence shown here is derived from an EMBL/GenBank/DDBJ whole genome shotgun (WGS) entry which is preliminary data.</text>
</comment>
<evidence type="ECO:0000313" key="5">
    <source>
        <dbReference type="Proteomes" id="UP000027920"/>
    </source>
</evidence>
<comment type="subcellular location">
    <subcellularLocation>
        <location evidence="1">Nucleus</location>
    </subcellularLocation>
</comment>
<dbReference type="AlphaFoldDB" id="A0A072PK36"/>
<keyword evidence="5" id="KW-1185">Reference proteome</keyword>
<evidence type="ECO:0000256" key="2">
    <source>
        <dbReference type="ARBA" id="ARBA00023242"/>
    </source>
</evidence>
<name>A0A072PK36_9EURO</name>
<dbReference type="PANTHER" id="PTHR37534:SF46">
    <property type="entry name" value="ZN(II)2CYS6 TRANSCRIPTION FACTOR (EUROFUNG)"/>
    <property type="match status" value="1"/>
</dbReference>
<dbReference type="STRING" id="1182545.A0A072PK36"/>
<feature type="region of interest" description="Disordered" evidence="3">
    <location>
        <begin position="15"/>
        <end position="72"/>
    </location>
</feature>
<sequence>MASWSYLAREPVDNGCRSFRFKPRKTQTGRRPVPSKSTAQHAPENGAQPFEADGRRSQSQDQEHIGEFESPSELVVEPYLSLEASLADTANDFDAGLETILDSCVAYFSTGNDNDPHDLPSVSGSIARQQQEGEGDNDNDDDYDESVSASTKDIVSTSSLGQSLLLALEPAELLVFYDSELCTLPFTHDFPENPLRCLRSVSAEPKHLLHAMLAFSLEHVSRLSDKLPGPSLTDQITIYKHSAAECYAITSSAASTAAKRHLLDTIFILFALDAFLSASGPWGARLANAYHKIESMGGISLTAASPRARAQLMMFVWWDCSIALVARSNPVFSSFYYDFALEEHNGATYDIFTISGVPKDLFRYCRELTQIASEKRQISKFKYAVFDMSRVLELEKSIREYPGGGLAPQGEDGAEELIECWHDYYNAANAWKYALLLYISRVFKWDPTSQIRLSEFTSLSRLVLDSVRCCRPDSPMRKQLLFPVFVAGSESLDSYSRSFVQEFCDTWCKTIRYSLFPDAYSVLQEIWAQRDLNASDPTVWWGSVIDSKQLDGCGFLFG</sequence>
<feature type="compositionally biased region" description="Basic residues" evidence="3">
    <location>
        <begin position="19"/>
        <end position="28"/>
    </location>
</feature>
<dbReference type="EMBL" id="AMGV01000002">
    <property type="protein sequence ID" value="KEF60469.1"/>
    <property type="molecule type" value="Genomic_DNA"/>
</dbReference>
<organism evidence="4 5">
    <name type="scientific">Exophiala aquamarina CBS 119918</name>
    <dbReference type="NCBI Taxonomy" id="1182545"/>
    <lineage>
        <taxon>Eukaryota</taxon>
        <taxon>Fungi</taxon>
        <taxon>Dikarya</taxon>
        <taxon>Ascomycota</taxon>
        <taxon>Pezizomycotina</taxon>
        <taxon>Eurotiomycetes</taxon>
        <taxon>Chaetothyriomycetidae</taxon>
        <taxon>Chaetothyriales</taxon>
        <taxon>Herpotrichiellaceae</taxon>
        <taxon>Exophiala</taxon>
    </lineage>
</organism>
<evidence type="ECO:0000313" key="4">
    <source>
        <dbReference type="EMBL" id="KEF60469.1"/>
    </source>
</evidence>
<dbReference type="HOGENOM" id="CLU_028540_0_0_1"/>
<dbReference type="GeneID" id="25276975"/>
<dbReference type="RefSeq" id="XP_013263059.1">
    <property type="nucleotide sequence ID" value="XM_013407605.1"/>
</dbReference>
<evidence type="ECO:0008006" key="6">
    <source>
        <dbReference type="Google" id="ProtNLM"/>
    </source>
</evidence>
<proteinExistence type="predicted"/>
<dbReference type="Pfam" id="PF11951">
    <property type="entry name" value="Fungal_trans_2"/>
    <property type="match status" value="1"/>
</dbReference>
<dbReference type="Proteomes" id="UP000027920">
    <property type="component" value="Unassembled WGS sequence"/>
</dbReference>
<evidence type="ECO:0000256" key="1">
    <source>
        <dbReference type="ARBA" id="ARBA00004123"/>
    </source>
</evidence>
<accession>A0A072PK36</accession>